<sequence length="154" mass="16652">MARGGRGGEGASRERWHEGMCTAEDTECTEDEEEEEERENPAALVATEPPAPAANFLSLREVATGAAGGKSKRKKGVVSRRTWLGRGPVSEEEEELQPSLRIMVRSTPERSRPVRHRALGGASVDEKIEHTSLGDLLSSSAGPKVVEMRACQSV</sequence>
<evidence type="ECO:0000256" key="1">
    <source>
        <dbReference type="SAM" id="MobiDB-lite"/>
    </source>
</evidence>
<proteinExistence type="predicted"/>
<feature type="compositionally biased region" description="Acidic residues" evidence="1">
    <location>
        <begin position="24"/>
        <end position="38"/>
    </location>
</feature>
<feature type="compositionally biased region" description="Gly residues" evidence="1">
    <location>
        <begin position="1"/>
        <end position="10"/>
    </location>
</feature>
<reference evidence="2" key="1">
    <citation type="journal article" date="2005" name="Genome Res.">
        <title>Sequence, annotation, and analysis of synteny between rice chromosome 3 and diverged grass species.</title>
        <authorList>
            <consortium name="Rice Chromosome 3 Sequencing Consortium"/>
            <person name="Buell C.R."/>
            <person name="Yuan Q."/>
            <person name="Ouyang S."/>
            <person name="Liu J."/>
            <person name="Zhu W."/>
            <person name="Wang A."/>
            <person name="Maiti R."/>
            <person name="Haas B."/>
            <person name="Wortman J."/>
            <person name="Pertea M."/>
            <person name="Jones K.M."/>
            <person name="Kim M."/>
            <person name="Overton L."/>
            <person name="Tsitrin T."/>
            <person name="Fadrosh D."/>
            <person name="Bera J."/>
            <person name="Weaver B."/>
            <person name="Jin S."/>
            <person name="Johri S."/>
            <person name="Reardon M."/>
            <person name="Webb K."/>
            <person name="Hill J."/>
            <person name="Moffat K."/>
            <person name="Tallon L."/>
            <person name="Van Aken S."/>
            <person name="Lewis M."/>
            <person name="Utterback T."/>
            <person name="Feldblyum T."/>
            <person name="Zismann V."/>
            <person name="Iobst S."/>
            <person name="Hsiao J."/>
            <person name="de Vazeille A.R."/>
            <person name="Salzberg S.L."/>
            <person name="White O."/>
            <person name="Fraser C."/>
            <person name="Yu Y."/>
            <person name="Kim H."/>
            <person name="Rambo T."/>
            <person name="Currie J."/>
            <person name="Collura K."/>
            <person name="Kernodle-Thompson S."/>
            <person name="Wei F."/>
            <person name="Kudrna K."/>
            <person name="Ammiraju J.S."/>
            <person name="Luo M."/>
            <person name="Goicoechea J.L."/>
            <person name="Wing R.A."/>
            <person name="Henry D."/>
            <person name="Oates R."/>
            <person name="Palmer M."/>
            <person name="Pries G."/>
            <person name="Saski C."/>
            <person name="Simmons J."/>
            <person name="Soderlund C."/>
            <person name="Nelson W."/>
            <person name="de la Bastide M."/>
            <person name="Spiegel L."/>
            <person name="Nascimento L."/>
            <person name="Huang E."/>
            <person name="Preston R."/>
            <person name="Zutavern T."/>
            <person name="Palmer L."/>
            <person name="O'Shaughnessy A."/>
            <person name="Dike S."/>
            <person name="McCombie W.R."/>
            <person name="Minx P."/>
            <person name="Cordum H."/>
            <person name="Wilson R."/>
            <person name="Jin W."/>
            <person name="Lee H.R."/>
            <person name="Jiang J."/>
            <person name="Jackson S."/>
        </authorList>
    </citation>
    <scope>NUCLEOTIDE SEQUENCE [LARGE SCALE GENOMIC DNA]</scope>
</reference>
<dbReference type="EMBL" id="DP000009">
    <property type="protein sequence ID" value="ABF95588.1"/>
    <property type="molecule type" value="Genomic_DNA"/>
</dbReference>
<gene>
    <name evidence="2" type="ordered locus">LOC_Os03g19830</name>
</gene>
<feature type="region of interest" description="Disordered" evidence="1">
    <location>
        <begin position="1"/>
        <end position="96"/>
    </location>
</feature>
<reference evidence="2" key="2">
    <citation type="submission" date="2006-06" db="EMBL/GenBank/DDBJ databases">
        <authorList>
            <person name="Buell R."/>
            <person name="Wing R.A."/>
            <person name="McCombie W.A."/>
            <person name="Ouyang S."/>
        </authorList>
    </citation>
    <scope>NUCLEOTIDE SEQUENCE</scope>
</reference>
<accession>Q10ME1</accession>
<evidence type="ECO:0000313" key="2">
    <source>
        <dbReference type="EMBL" id="ABF95588.1"/>
    </source>
</evidence>
<name>Q10ME1_ORYSJ</name>
<dbReference type="AlphaFoldDB" id="Q10ME1"/>
<organism evidence="2">
    <name type="scientific">Oryza sativa subsp. japonica</name>
    <name type="common">Rice</name>
    <dbReference type="NCBI Taxonomy" id="39947"/>
    <lineage>
        <taxon>Eukaryota</taxon>
        <taxon>Viridiplantae</taxon>
        <taxon>Streptophyta</taxon>
        <taxon>Embryophyta</taxon>
        <taxon>Tracheophyta</taxon>
        <taxon>Spermatophyta</taxon>
        <taxon>Magnoliopsida</taxon>
        <taxon>Liliopsida</taxon>
        <taxon>Poales</taxon>
        <taxon>Poaceae</taxon>
        <taxon>BOP clade</taxon>
        <taxon>Oryzoideae</taxon>
        <taxon>Oryzeae</taxon>
        <taxon>Oryzinae</taxon>
        <taxon>Oryza</taxon>
        <taxon>Oryza sativa</taxon>
    </lineage>
</organism>
<protein>
    <submittedName>
        <fullName evidence="2">Uncharacterized protein</fullName>
    </submittedName>
</protein>